<feature type="active site" description="Proton donor" evidence="5">
    <location>
        <position position="113"/>
    </location>
</feature>
<name>A0A2A6E1U1_9BACL</name>
<dbReference type="FunFam" id="3.40.50.720:FF:000095">
    <property type="entry name" value="NADP-dependent malic enzyme"/>
    <property type="match status" value="1"/>
</dbReference>
<dbReference type="SMART" id="SM01274">
    <property type="entry name" value="malic"/>
    <property type="match status" value="1"/>
</dbReference>
<evidence type="ECO:0000256" key="6">
    <source>
        <dbReference type="PIRSR" id="PIRSR000106-2"/>
    </source>
</evidence>
<keyword evidence="4" id="KW-0560">Oxidoreductase</keyword>
<dbReference type="PROSITE" id="PS00331">
    <property type="entry name" value="MALIC_ENZYMES"/>
    <property type="match status" value="1"/>
</dbReference>
<comment type="cofactor">
    <cofactor evidence="1">
        <name>Mn(2+)</name>
        <dbReference type="ChEBI" id="CHEBI:29035"/>
    </cofactor>
</comment>
<feature type="binding site" evidence="6">
    <location>
        <position position="391"/>
    </location>
    <ligand>
        <name>(S)-malate</name>
        <dbReference type="ChEBI" id="CHEBI:15589"/>
    </ligand>
</feature>
<organism evidence="10 11">
    <name type="scientific">Candidatus Reconcilbacillus cellulovorans</name>
    <dbReference type="NCBI Taxonomy" id="1906605"/>
    <lineage>
        <taxon>Bacteria</taxon>
        <taxon>Bacillati</taxon>
        <taxon>Bacillota</taxon>
        <taxon>Bacilli</taxon>
        <taxon>Bacillales</taxon>
        <taxon>Paenibacillaceae</taxon>
        <taxon>Candidatus Reconcilbacillus</taxon>
    </lineage>
</organism>
<comment type="cofactor">
    <cofactor evidence="7">
        <name>Mg(2+)</name>
        <dbReference type="ChEBI" id="CHEBI:18420"/>
    </cofactor>
    <cofactor evidence="7">
        <name>Mn(2+)</name>
        <dbReference type="ChEBI" id="CHEBI:29035"/>
    </cofactor>
    <text evidence="7">Divalent metal cations. Prefers magnesium or manganese.</text>
</comment>
<dbReference type="GO" id="GO:0016616">
    <property type="term" value="F:oxidoreductase activity, acting on the CH-OH group of donors, NAD or NADP as acceptor"/>
    <property type="evidence" value="ECO:0007669"/>
    <property type="project" value="InterPro"/>
</dbReference>
<evidence type="ECO:0000256" key="2">
    <source>
        <dbReference type="ARBA" id="ARBA00008785"/>
    </source>
</evidence>
<dbReference type="InterPro" id="IPR037062">
    <property type="entry name" value="Malic_N_dom_sf"/>
</dbReference>
<dbReference type="PIRSF" id="PIRSF000106">
    <property type="entry name" value="ME"/>
    <property type="match status" value="1"/>
</dbReference>
<dbReference type="EMBL" id="MOXJ01000006">
    <property type="protein sequence ID" value="PDO11001.1"/>
    <property type="molecule type" value="Genomic_DNA"/>
</dbReference>
<evidence type="ECO:0000259" key="9">
    <source>
        <dbReference type="SMART" id="SM01274"/>
    </source>
</evidence>
<feature type="binding site" evidence="6">
    <location>
        <position position="362"/>
    </location>
    <ligand>
        <name>(S)-malate</name>
        <dbReference type="ChEBI" id="CHEBI:15589"/>
    </ligand>
</feature>
<evidence type="ECO:0000256" key="4">
    <source>
        <dbReference type="ARBA" id="ARBA00023002"/>
    </source>
</evidence>
<keyword evidence="3 7" id="KW-0479">Metal-binding</keyword>
<dbReference type="AlphaFoldDB" id="A0A2A6E1U1"/>
<dbReference type="Proteomes" id="UP000243688">
    <property type="component" value="Unassembled WGS sequence"/>
</dbReference>
<dbReference type="GO" id="GO:0046872">
    <property type="term" value="F:metal ion binding"/>
    <property type="evidence" value="ECO:0007669"/>
    <property type="project" value="UniProtKB-KW"/>
</dbReference>
<evidence type="ECO:0000256" key="5">
    <source>
        <dbReference type="PIRSR" id="PIRSR000106-1"/>
    </source>
</evidence>
<dbReference type="InterPro" id="IPR012302">
    <property type="entry name" value="Malic_NAD-bd"/>
</dbReference>
<evidence type="ECO:0000256" key="7">
    <source>
        <dbReference type="PIRSR" id="PIRSR000106-3"/>
    </source>
</evidence>
<feature type="domain" description="Malic enzyme N-terminal" evidence="9">
    <location>
        <begin position="92"/>
        <end position="225"/>
    </location>
</feature>
<dbReference type="Pfam" id="PF00390">
    <property type="entry name" value="malic"/>
    <property type="match status" value="1"/>
</dbReference>
<evidence type="ECO:0000313" key="10">
    <source>
        <dbReference type="EMBL" id="PDO11001.1"/>
    </source>
</evidence>
<dbReference type="InterPro" id="IPR051674">
    <property type="entry name" value="Malate_Decarboxylase"/>
</dbReference>
<dbReference type="PANTHER" id="PTHR43237">
    <property type="entry name" value="NADP-DEPENDENT MALIC ENZYME"/>
    <property type="match status" value="1"/>
</dbReference>
<evidence type="ECO:0000256" key="1">
    <source>
        <dbReference type="ARBA" id="ARBA00001936"/>
    </source>
</evidence>
<evidence type="ECO:0000256" key="3">
    <source>
        <dbReference type="ARBA" id="ARBA00022723"/>
    </source>
</evidence>
<proteinExistence type="inferred from homology"/>
<dbReference type="InterPro" id="IPR046346">
    <property type="entry name" value="Aminoacid_DH-like_N_sf"/>
</dbReference>
<comment type="caution">
    <text evidence="10">The sequence shown here is derived from an EMBL/GenBank/DDBJ whole genome shotgun (WGS) entry which is preliminary data.</text>
</comment>
<dbReference type="SUPFAM" id="SSF51735">
    <property type="entry name" value="NAD(P)-binding Rossmann-fold domains"/>
    <property type="match status" value="1"/>
</dbReference>
<dbReference type="Gene3D" id="3.40.50.10380">
    <property type="entry name" value="Malic enzyme, N-terminal domain"/>
    <property type="match status" value="1"/>
</dbReference>
<comment type="similarity">
    <text evidence="2">Belongs to the malic enzymes family.</text>
</comment>
<evidence type="ECO:0000259" key="8">
    <source>
        <dbReference type="SMART" id="SM00919"/>
    </source>
</evidence>
<gene>
    <name evidence="10" type="ORF">BLM47_04035</name>
</gene>
<accession>A0A2A6E1U1</accession>
<reference evidence="10 11" key="1">
    <citation type="submission" date="2016-12" db="EMBL/GenBank/DDBJ databases">
        <title>Candidatus Reconcilibacillus cellulovorans genome.</title>
        <authorList>
            <person name="Kolinko S."/>
            <person name="Wu Y.-W."/>
            <person name="Tachea F."/>
            <person name="Denzel E."/>
            <person name="Hiras J."/>
            <person name="Baecker N."/>
            <person name="Chan L.J."/>
            <person name="Eichorst S.A."/>
            <person name="Frey D."/>
            <person name="Adams P.D."/>
            <person name="Pray T."/>
            <person name="Tanjore D."/>
            <person name="Petzold C.J."/>
            <person name="Gladden J.M."/>
            <person name="Simmons B.A."/>
            <person name="Singer S.W."/>
        </authorList>
    </citation>
    <scope>NUCLEOTIDE SEQUENCE [LARGE SCALE GENOMIC DNA]</scope>
    <source>
        <strain evidence="10">JTherm</strain>
    </source>
</reference>
<dbReference type="GO" id="GO:0051287">
    <property type="term" value="F:NAD binding"/>
    <property type="evidence" value="ECO:0007669"/>
    <property type="project" value="InterPro"/>
</dbReference>
<dbReference type="PANTHER" id="PTHR43237:SF4">
    <property type="entry name" value="NADP-DEPENDENT MALIC ENZYME"/>
    <property type="match status" value="1"/>
</dbReference>
<dbReference type="Gene3D" id="3.40.50.720">
    <property type="entry name" value="NAD(P)-binding Rossmann-like Domain"/>
    <property type="match status" value="1"/>
</dbReference>
<dbReference type="InterPro" id="IPR045213">
    <property type="entry name" value="Malic_NAD-bd_bact_type"/>
</dbReference>
<feature type="active site" description="Proton acceptor" evidence="5">
    <location>
        <position position="168"/>
    </location>
</feature>
<dbReference type="SMART" id="SM00919">
    <property type="entry name" value="Malic_M"/>
    <property type="match status" value="1"/>
</dbReference>
<sequence>MPATHKAGHRAIFRLEIDQGVSFYEVVSVLHEAGADVVAVDMIRSSRDATVRDITVDLADETHQERLARRLSDCPGVKLLQVSDQVFLLHLGGKIETKLKVPIKNRDDLSRVYTPGVARVCLAIRDDPAKAYTLTIKRNTVAVVTDGTAVLGLGDIGPLAAMPVMEGKAMIFKQMADVDAFPICLDTKDPDEIVRIVKAIAPAFGGINLEDISSPRCFEIEERLKRELDIPVFHDDQHGTAVVMLAGLINALKIVGKKMEDLRVVVCGVGAAGVACTKILQAAGVRNIVGVTRSGAIHGGEKYDNPIYAWYAQNTNPEGRRGTLSDVIEGADVFIGVSGPGVLRPEDIQKMARDPIVFAMANPVPEIMPEEAAPYVRIMATGRSDYPNQINNALCFPGIFRGALDCRATEINEEMKLAAAHAIASIITDRELHEQYIIPSVFNRKVVEQVRLHVIRAAIETGVAKRIPRDLNGEDDGDGQDDR</sequence>
<dbReference type="CDD" id="cd05311">
    <property type="entry name" value="NAD_bind_2_malic_enz"/>
    <property type="match status" value="1"/>
</dbReference>
<feature type="binding site" evidence="7">
    <location>
        <position position="210"/>
    </location>
    <ligand>
        <name>a divalent metal cation</name>
        <dbReference type="ChEBI" id="CHEBI:60240"/>
    </ligand>
</feature>
<protein>
    <submittedName>
        <fullName evidence="10">NAD-dependent malic enzyme</fullName>
    </submittedName>
</protein>
<dbReference type="Pfam" id="PF03949">
    <property type="entry name" value="Malic_M"/>
    <property type="match status" value="1"/>
</dbReference>
<dbReference type="GO" id="GO:0004470">
    <property type="term" value="F:malic enzyme activity"/>
    <property type="evidence" value="ECO:0007669"/>
    <property type="project" value="InterPro"/>
</dbReference>
<feature type="binding site" evidence="7">
    <location>
        <position position="236"/>
    </location>
    <ligand>
        <name>a divalent metal cation</name>
        <dbReference type="ChEBI" id="CHEBI:60240"/>
    </ligand>
</feature>
<dbReference type="InterPro" id="IPR001891">
    <property type="entry name" value="Malic_OxRdtase"/>
</dbReference>
<dbReference type="InterPro" id="IPR015884">
    <property type="entry name" value="Malic_enzyme_CS"/>
</dbReference>
<feature type="binding site" evidence="7">
    <location>
        <position position="211"/>
    </location>
    <ligand>
        <name>a divalent metal cation</name>
        <dbReference type="ChEBI" id="CHEBI:60240"/>
    </ligand>
</feature>
<evidence type="ECO:0000313" key="11">
    <source>
        <dbReference type="Proteomes" id="UP000243688"/>
    </source>
</evidence>
<dbReference type="InterPro" id="IPR012301">
    <property type="entry name" value="Malic_N_dom"/>
</dbReference>
<dbReference type="InterPro" id="IPR036291">
    <property type="entry name" value="NAD(P)-bd_dom_sf"/>
</dbReference>
<dbReference type="SUPFAM" id="SSF53223">
    <property type="entry name" value="Aminoacid dehydrogenase-like, N-terminal domain"/>
    <property type="match status" value="1"/>
</dbReference>
<feature type="domain" description="Malic enzyme NAD-binding" evidence="8">
    <location>
        <begin position="237"/>
        <end position="459"/>
    </location>
</feature>
<dbReference type="FunFam" id="3.40.50.10380:FF:000003">
    <property type="entry name" value="NADP-dependent malic enzyme"/>
    <property type="match status" value="1"/>
</dbReference>